<reference evidence="2 3" key="1">
    <citation type="submission" date="2020-10" db="EMBL/GenBank/DDBJ databases">
        <title>Complete genome sequence of Cupriavidus basilensis CCUG 49340T.</title>
        <authorList>
            <person name="Salva-Serra F."/>
            <person name="Donoso R.A."/>
            <person name="Cho K.H."/>
            <person name="Yoo J.A."/>
            <person name="Lee K."/>
            <person name="Yoon S.-H."/>
            <person name="Perez-Pantoja D."/>
            <person name="Moore E.R.B."/>
        </authorList>
    </citation>
    <scope>NUCLEOTIDE SEQUENCE [LARGE SCALE GENOMIC DNA]</scope>
    <source>
        <strain evidence="3">CCUG 49340</strain>
        <plasmid evidence="2 3">pRK1-2</plasmid>
    </source>
</reference>
<dbReference type="PANTHER" id="PTHR43747:SF1">
    <property type="entry name" value="SLR1998 PROTEIN"/>
    <property type="match status" value="1"/>
</dbReference>
<dbReference type="AlphaFoldDB" id="A0A643FLX0"/>
<keyword evidence="2" id="KW-0560">Oxidoreductase</keyword>
<evidence type="ECO:0000259" key="1">
    <source>
        <dbReference type="Pfam" id="PF01494"/>
    </source>
</evidence>
<protein>
    <submittedName>
        <fullName evidence="2">FAD-dependent monooxygenase</fullName>
    </submittedName>
</protein>
<sequence length="437" mass="48177">MTVAHVLVLGAGPAGAAVALSLGRLGYRVSVVSEWRHFDAVEGVSARVLEGLRQSGLSDAAQCVYPPSVRHVHWNGTALAPNAEYLVDRRRFDIALRQDLRRASIDVIRAHVRGVQSCSSSHRAQIEGEQGTAYLEADFLVEARGRLAPAAGKGVRGPETLSLLSQWKGRPGPRGSAVESMQDGWAWMARLRDGRCYWQWTLDAGSAALPRKNELAAFCAARRAGSVVAMEFFGASARRPATLHARSSTATLCAQTVGANWLRVGDAAMAVDPLSGNGMFQSLSSALQAPAVINTILTRPERAPLARRFHQQRIDNLFARFARIGRDFYATEHRWACSPFWQPRNRWPDEQPLVVPVDFRHLRVERAPVIRDGLIDEADVVITPEQPVGIWHLNGVELAPVIRALQREPNARVLETVAPRQRQALHAWLAAHRYPVV</sequence>
<name>A0A643FLX0_9BURK</name>
<dbReference type="EMBL" id="CP062806">
    <property type="protein sequence ID" value="QOT82042.1"/>
    <property type="molecule type" value="Genomic_DNA"/>
</dbReference>
<evidence type="ECO:0000313" key="3">
    <source>
        <dbReference type="Proteomes" id="UP000397656"/>
    </source>
</evidence>
<dbReference type="PRINTS" id="PR00420">
    <property type="entry name" value="RNGMNOXGNASE"/>
</dbReference>
<dbReference type="InterPro" id="IPR036188">
    <property type="entry name" value="FAD/NAD-bd_sf"/>
</dbReference>
<geneLocation type="plasmid" evidence="2 3">
    <name>pRK1-2</name>
</geneLocation>
<dbReference type="Proteomes" id="UP000397656">
    <property type="component" value="Plasmid pRK1-2"/>
</dbReference>
<keyword evidence="2" id="KW-0503">Monooxygenase</keyword>
<dbReference type="InterPro" id="IPR050816">
    <property type="entry name" value="Flavin-dep_Halogenase_NPB"/>
</dbReference>
<dbReference type="PANTHER" id="PTHR43747">
    <property type="entry name" value="FAD-BINDING PROTEIN"/>
    <property type="match status" value="1"/>
</dbReference>
<dbReference type="RefSeq" id="WP_150991980.1">
    <property type="nucleotide sequence ID" value="NZ_CP062806.1"/>
</dbReference>
<organism evidence="2 3">
    <name type="scientific">Cupriavidus basilensis</name>
    <dbReference type="NCBI Taxonomy" id="68895"/>
    <lineage>
        <taxon>Bacteria</taxon>
        <taxon>Pseudomonadati</taxon>
        <taxon>Pseudomonadota</taxon>
        <taxon>Betaproteobacteria</taxon>
        <taxon>Burkholderiales</taxon>
        <taxon>Burkholderiaceae</taxon>
        <taxon>Cupriavidus</taxon>
    </lineage>
</organism>
<feature type="domain" description="FAD-binding" evidence="1">
    <location>
        <begin position="5"/>
        <end position="285"/>
    </location>
</feature>
<keyword evidence="2" id="KW-0614">Plasmid</keyword>
<dbReference type="Pfam" id="PF01494">
    <property type="entry name" value="FAD_binding_3"/>
    <property type="match status" value="1"/>
</dbReference>
<dbReference type="GO" id="GO:0071949">
    <property type="term" value="F:FAD binding"/>
    <property type="evidence" value="ECO:0007669"/>
    <property type="project" value="InterPro"/>
</dbReference>
<dbReference type="InterPro" id="IPR002938">
    <property type="entry name" value="FAD-bd"/>
</dbReference>
<dbReference type="Gene3D" id="3.50.50.60">
    <property type="entry name" value="FAD/NAD(P)-binding domain"/>
    <property type="match status" value="1"/>
</dbReference>
<dbReference type="SUPFAM" id="SSF51905">
    <property type="entry name" value="FAD/NAD(P)-binding domain"/>
    <property type="match status" value="1"/>
</dbReference>
<accession>A0A643FLX0</accession>
<gene>
    <name evidence="2" type="ORF">F7R26_037730</name>
</gene>
<proteinExistence type="predicted"/>
<dbReference type="GeneID" id="98406715"/>
<dbReference type="GO" id="GO:0004497">
    <property type="term" value="F:monooxygenase activity"/>
    <property type="evidence" value="ECO:0007669"/>
    <property type="project" value="UniProtKB-KW"/>
</dbReference>
<evidence type="ECO:0000313" key="2">
    <source>
        <dbReference type="EMBL" id="QOT82042.1"/>
    </source>
</evidence>